<comment type="caution">
    <text evidence="2">The sequence shown here is derived from an EMBL/GenBank/DDBJ whole genome shotgun (WGS) entry which is preliminary data.</text>
</comment>
<keyword evidence="1" id="KW-0812">Transmembrane</keyword>
<name>A0ABS7TH01_9GAMM</name>
<feature type="transmembrane region" description="Helical" evidence="1">
    <location>
        <begin position="98"/>
        <end position="118"/>
    </location>
</feature>
<feature type="non-terminal residue" evidence="2">
    <location>
        <position position="1"/>
    </location>
</feature>
<sequence length="165" mass="17171">NLTVRSSRRRFMASCYLSASGCCRFGCTSLRRGLTQVLGAMRYGVGSLAFFLVALAGLALNGAGHGWVAGSFGCFALAPVAFLAAANALRHKPSHRGAVAILIAGLAVCSAVAVATQIEGNEHLVQFMRVNGPLGLVVAGVVYLGWLVVASLGVFRARQVLRHGT</sequence>
<keyword evidence="3" id="KW-1185">Reference proteome</keyword>
<dbReference type="Proteomes" id="UP001430290">
    <property type="component" value="Unassembled WGS sequence"/>
</dbReference>
<keyword evidence="1" id="KW-0472">Membrane</keyword>
<gene>
    <name evidence="2" type="ORF">K7B09_12550</name>
</gene>
<dbReference type="EMBL" id="JAIQDJ010000015">
    <property type="protein sequence ID" value="MBZ4187151.1"/>
    <property type="molecule type" value="Genomic_DNA"/>
</dbReference>
<evidence type="ECO:0000313" key="2">
    <source>
        <dbReference type="EMBL" id="MBZ4187151.1"/>
    </source>
</evidence>
<feature type="transmembrane region" description="Helical" evidence="1">
    <location>
        <begin position="66"/>
        <end position="86"/>
    </location>
</feature>
<organism evidence="2 3">
    <name type="scientific">Thermomonas beijingensis</name>
    <dbReference type="NCBI Taxonomy" id="2872701"/>
    <lineage>
        <taxon>Bacteria</taxon>
        <taxon>Pseudomonadati</taxon>
        <taxon>Pseudomonadota</taxon>
        <taxon>Gammaproteobacteria</taxon>
        <taxon>Lysobacterales</taxon>
        <taxon>Lysobacteraceae</taxon>
        <taxon>Thermomonas</taxon>
    </lineage>
</organism>
<evidence type="ECO:0008006" key="4">
    <source>
        <dbReference type="Google" id="ProtNLM"/>
    </source>
</evidence>
<feature type="transmembrane region" description="Helical" evidence="1">
    <location>
        <begin position="130"/>
        <end position="155"/>
    </location>
</feature>
<accession>A0ABS7TH01</accession>
<feature type="transmembrane region" description="Helical" evidence="1">
    <location>
        <begin position="40"/>
        <end position="60"/>
    </location>
</feature>
<keyword evidence="1" id="KW-1133">Transmembrane helix</keyword>
<dbReference type="RefSeq" id="WP_223629821.1">
    <property type="nucleotide sequence ID" value="NZ_JAIQDJ010000015.1"/>
</dbReference>
<proteinExistence type="predicted"/>
<evidence type="ECO:0000256" key="1">
    <source>
        <dbReference type="SAM" id="Phobius"/>
    </source>
</evidence>
<protein>
    <recommendedName>
        <fullName evidence="4">Integron gene cassette protein</fullName>
    </recommendedName>
</protein>
<reference evidence="2" key="1">
    <citation type="submission" date="2021-09" db="EMBL/GenBank/DDBJ databases">
        <authorList>
            <person name="Wu T."/>
            <person name="Guo S.Z."/>
        </authorList>
    </citation>
    <scope>NUCLEOTIDE SEQUENCE</scope>
    <source>
        <strain evidence="2">RSS-23</strain>
    </source>
</reference>
<evidence type="ECO:0000313" key="3">
    <source>
        <dbReference type="Proteomes" id="UP001430290"/>
    </source>
</evidence>